<dbReference type="NCBIfam" id="NF001377">
    <property type="entry name" value="PRK00278.2-4"/>
    <property type="match status" value="1"/>
</dbReference>
<proteinExistence type="inferred from homology"/>
<dbReference type="InterPro" id="IPR013785">
    <property type="entry name" value="Aldolase_TIM"/>
</dbReference>
<evidence type="ECO:0000256" key="6">
    <source>
        <dbReference type="ARBA" id="ARBA00023141"/>
    </source>
</evidence>
<dbReference type="GO" id="GO:0000162">
    <property type="term" value="P:L-tryptophan biosynthetic process"/>
    <property type="evidence" value="ECO:0007669"/>
    <property type="project" value="UniProtKB-UniRule"/>
</dbReference>
<dbReference type="FunFam" id="3.20.20.70:FF:000024">
    <property type="entry name" value="Indole-3-glycerol phosphate synthase"/>
    <property type="match status" value="1"/>
</dbReference>
<comment type="similarity">
    <text evidence="8">Belongs to the TrpC family.</text>
</comment>
<feature type="domain" description="Indole-3-glycerol phosphate synthase" evidence="9">
    <location>
        <begin position="5"/>
        <end position="256"/>
    </location>
</feature>
<dbReference type="PROSITE" id="PS00614">
    <property type="entry name" value="IGPS"/>
    <property type="match status" value="1"/>
</dbReference>
<evidence type="ECO:0000313" key="11">
    <source>
        <dbReference type="Proteomes" id="UP000807825"/>
    </source>
</evidence>
<dbReference type="PANTHER" id="PTHR22854">
    <property type="entry name" value="TRYPTOPHAN BIOSYNTHESIS PROTEIN"/>
    <property type="match status" value="1"/>
</dbReference>
<dbReference type="InterPro" id="IPR045186">
    <property type="entry name" value="Indole-3-glycerol_P_synth"/>
</dbReference>
<reference evidence="10" key="1">
    <citation type="submission" date="2020-07" db="EMBL/GenBank/DDBJ databases">
        <title>Huge and variable diversity of episymbiotic CPR bacteria and DPANN archaea in groundwater ecosystems.</title>
        <authorList>
            <person name="He C.Y."/>
            <person name="Keren R."/>
            <person name="Whittaker M."/>
            <person name="Farag I.F."/>
            <person name="Doudna J."/>
            <person name="Cate J.H.D."/>
            <person name="Banfield J.F."/>
        </authorList>
    </citation>
    <scope>NUCLEOTIDE SEQUENCE</scope>
    <source>
        <strain evidence="10">NC_groundwater_1664_Pr3_B-0.1um_52_9</strain>
    </source>
</reference>
<dbReference type="InterPro" id="IPR013798">
    <property type="entry name" value="Indole-3-glycerol_P_synth_dom"/>
</dbReference>
<evidence type="ECO:0000256" key="5">
    <source>
        <dbReference type="ARBA" id="ARBA00022822"/>
    </source>
</evidence>
<dbReference type="Proteomes" id="UP000807825">
    <property type="component" value="Unassembled WGS sequence"/>
</dbReference>
<comment type="catalytic activity">
    <reaction evidence="1 8">
        <text>1-(2-carboxyphenylamino)-1-deoxy-D-ribulose 5-phosphate + H(+) = (1S,2R)-1-C-(indol-3-yl)glycerol 3-phosphate + CO2 + H2O</text>
        <dbReference type="Rhea" id="RHEA:23476"/>
        <dbReference type="ChEBI" id="CHEBI:15377"/>
        <dbReference type="ChEBI" id="CHEBI:15378"/>
        <dbReference type="ChEBI" id="CHEBI:16526"/>
        <dbReference type="ChEBI" id="CHEBI:58613"/>
        <dbReference type="ChEBI" id="CHEBI:58866"/>
        <dbReference type="EC" id="4.1.1.48"/>
    </reaction>
</comment>
<dbReference type="GO" id="GO:0004425">
    <property type="term" value="F:indole-3-glycerol-phosphate synthase activity"/>
    <property type="evidence" value="ECO:0007669"/>
    <property type="project" value="UniProtKB-UniRule"/>
</dbReference>
<evidence type="ECO:0000256" key="3">
    <source>
        <dbReference type="ARBA" id="ARBA00022605"/>
    </source>
</evidence>
<protein>
    <recommendedName>
        <fullName evidence="8">Indole-3-glycerol phosphate synthase</fullName>
        <shortName evidence="8">IGPS</shortName>
        <ecNumber evidence="8">4.1.1.48</ecNumber>
    </recommendedName>
</protein>
<dbReference type="CDD" id="cd00331">
    <property type="entry name" value="IGPS"/>
    <property type="match status" value="1"/>
</dbReference>
<name>A0A9D6Z8Y0_9BACT</name>
<organism evidence="10 11">
    <name type="scientific">Desulfomonile tiedjei</name>
    <dbReference type="NCBI Taxonomy" id="2358"/>
    <lineage>
        <taxon>Bacteria</taxon>
        <taxon>Pseudomonadati</taxon>
        <taxon>Thermodesulfobacteriota</taxon>
        <taxon>Desulfomonilia</taxon>
        <taxon>Desulfomonilales</taxon>
        <taxon>Desulfomonilaceae</taxon>
        <taxon>Desulfomonile</taxon>
    </lineage>
</organism>
<keyword evidence="7 8" id="KW-0456">Lyase</keyword>
<dbReference type="InterPro" id="IPR011060">
    <property type="entry name" value="RibuloseP-bd_barrel"/>
</dbReference>
<keyword evidence="3 8" id="KW-0028">Amino-acid biosynthesis</keyword>
<dbReference type="HAMAP" id="MF_00134_B">
    <property type="entry name" value="IGPS_B"/>
    <property type="match status" value="1"/>
</dbReference>
<comment type="caution">
    <text evidence="10">The sequence shown here is derived from an EMBL/GenBank/DDBJ whole genome shotgun (WGS) entry which is preliminary data.</text>
</comment>
<evidence type="ECO:0000259" key="9">
    <source>
        <dbReference type="Pfam" id="PF00218"/>
    </source>
</evidence>
<dbReference type="Pfam" id="PF00218">
    <property type="entry name" value="IGPS"/>
    <property type="match status" value="1"/>
</dbReference>
<evidence type="ECO:0000256" key="8">
    <source>
        <dbReference type="HAMAP-Rule" id="MF_00134"/>
    </source>
</evidence>
<dbReference type="SUPFAM" id="SSF51366">
    <property type="entry name" value="Ribulose-phoshate binding barrel"/>
    <property type="match status" value="1"/>
</dbReference>
<keyword evidence="5 8" id="KW-0822">Tryptophan biosynthesis</keyword>
<evidence type="ECO:0000313" key="10">
    <source>
        <dbReference type="EMBL" id="MBI5252556.1"/>
    </source>
</evidence>
<dbReference type="EMBL" id="JACRDE010000622">
    <property type="protein sequence ID" value="MBI5252556.1"/>
    <property type="molecule type" value="Genomic_DNA"/>
</dbReference>
<gene>
    <name evidence="8 10" type="primary">trpC</name>
    <name evidence="10" type="ORF">HY912_23930</name>
</gene>
<evidence type="ECO:0000256" key="4">
    <source>
        <dbReference type="ARBA" id="ARBA00022793"/>
    </source>
</evidence>
<comment type="pathway">
    <text evidence="2 8">Amino-acid biosynthesis; L-tryptophan biosynthesis; L-tryptophan from chorismate: step 4/5.</text>
</comment>
<dbReference type="AlphaFoldDB" id="A0A9D6Z8Y0"/>
<evidence type="ECO:0000256" key="7">
    <source>
        <dbReference type="ARBA" id="ARBA00023239"/>
    </source>
</evidence>
<dbReference type="InterPro" id="IPR001468">
    <property type="entry name" value="Indole-3-GlycerolPSynthase_CS"/>
</dbReference>
<dbReference type="GO" id="GO:0004640">
    <property type="term" value="F:phosphoribosylanthranilate isomerase activity"/>
    <property type="evidence" value="ECO:0007669"/>
    <property type="project" value="TreeGrafter"/>
</dbReference>
<dbReference type="EC" id="4.1.1.48" evidence="8"/>
<dbReference type="Gene3D" id="3.20.20.70">
    <property type="entry name" value="Aldolase class I"/>
    <property type="match status" value="1"/>
</dbReference>
<keyword evidence="4 8" id="KW-0210">Decarboxylase</keyword>
<evidence type="ECO:0000256" key="2">
    <source>
        <dbReference type="ARBA" id="ARBA00004696"/>
    </source>
</evidence>
<dbReference type="PANTHER" id="PTHR22854:SF2">
    <property type="entry name" value="INDOLE-3-GLYCEROL-PHOSPHATE SYNTHASE"/>
    <property type="match status" value="1"/>
</dbReference>
<accession>A0A9D6Z8Y0</accession>
<keyword evidence="6 8" id="KW-0057">Aromatic amino acid biosynthesis</keyword>
<evidence type="ECO:0000256" key="1">
    <source>
        <dbReference type="ARBA" id="ARBA00001633"/>
    </source>
</evidence>
<sequence length="259" mass="27786">MGGILEKIAKVRLQRLALEKLAVCHAAIEEKACNALPAHDFSAAFSGPGIHVIAEIKKASPSKGILKADLDPVAMARSYEQGGASAVSVLTEEDHFQGSISVLGEVRGAASLPILRKDFILDPYQVLEARAAGADSFLLIAGLLDLSDLRMLTQLGRDYGMEPLVEVHDEPQLKTALDAGAKLIGINNRDLKTFHTDLNVSTRLAKLIPNDRIIVSESGIKNRADILHLADHGVRGFLIGESLVISDDPVAKLQELIHG</sequence>